<dbReference type="AlphaFoldDB" id="A0A8H6YEP3"/>
<dbReference type="EMBL" id="JACAZI010000005">
    <property type="protein sequence ID" value="KAF7359760.1"/>
    <property type="molecule type" value="Genomic_DNA"/>
</dbReference>
<evidence type="ECO:0000256" key="4">
    <source>
        <dbReference type="ARBA" id="ARBA00012744"/>
    </source>
</evidence>
<dbReference type="InterPro" id="IPR050288">
    <property type="entry name" value="Cellulose_deg_GH3"/>
</dbReference>
<keyword evidence="6" id="KW-0136">Cellulose degradation</keyword>
<evidence type="ECO:0000313" key="11">
    <source>
        <dbReference type="Proteomes" id="UP000620124"/>
    </source>
</evidence>
<comment type="similarity">
    <text evidence="3">Belongs to the glycosyl hydrolase 3 family.</text>
</comment>
<sequence length="172" mass="17892">MNITPQFKFGFGLSYTTFGYSSLVIAKTHHHRDAVVSSSAAALTQSSTLPLALPLQPPPLPPLRPRSSSASISVSVSIPTNTTSAASAPTVSSSPIGQLGGPSALYSQVLSVSFSVQNTGPVAGNEVSQLYLPFPGGSGEPLKVLPKYTHNFLGRGQSKAMSIPLWLKDVSV</sequence>
<gene>
    <name evidence="10" type="ORF">MVEN_00700700</name>
</gene>
<evidence type="ECO:0000256" key="8">
    <source>
        <dbReference type="ARBA" id="ARBA00023295"/>
    </source>
</evidence>
<dbReference type="PANTHER" id="PTHR42715">
    <property type="entry name" value="BETA-GLUCOSIDASE"/>
    <property type="match status" value="1"/>
</dbReference>
<comment type="catalytic activity">
    <reaction evidence="1">
        <text>Hydrolysis of terminal, non-reducing beta-D-glucosyl residues with release of beta-D-glucose.</text>
        <dbReference type="EC" id="3.2.1.21"/>
    </reaction>
</comment>
<dbReference type="Proteomes" id="UP000620124">
    <property type="component" value="Unassembled WGS sequence"/>
</dbReference>
<comment type="caution">
    <text evidence="10">The sequence shown here is derived from an EMBL/GenBank/DDBJ whole genome shotgun (WGS) entry which is preliminary data.</text>
</comment>
<proteinExistence type="inferred from homology"/>
<organism evidence="10 11">
    <name type="scientific">Mycena venus</name>
    <dbReference type="NCBI Taxonomy" id="2733690"/>
    <lineage>
        <taxon>Eukaryota</taxon>
        <taxon>Fungi</taxon>
        <taxon>Dikarya</taxon>
        <taxon>Basidiomycota</taxon>
        <taxon>Agaricomycotina</taxon>
        <taxon>Agaricomycetes</taxon>
        <taxon>Agaricomycetidae</taxon>
        <taxon>Agaricales</taxon>
        <taxon>Marasmiineae</taxon>
        <taxon>Mycenaceae</taxon>
        <taxon>Mycena</taxon>
    </lineage>
</organism>
<dbReference type="InterPro" id="IPR013783">
    <property type="entry name" value="Ig-like_fold"/>
</dbReference>
<evidence type="ECO:0000256" key="7">
    <source>
        <dbReference type="ARBA" id="ARBA00023277"/>
    </source>
</evidence>
<accession>A0A8H6YEP3</accession>
<evidence type="ECO:0000256" key="6">
    <source>
        <dbReference type="ARBA" id="ARBA00023001"/>
    </source>
</evidence>
<comment type="pathway">
    <text evidence="2">Glycan metabolism; cellulose degradation.</text>
</comment>
<evidence type="ECO:0000256" key="1">
    <source>
        <dbReference type="ARBA" id="ARBA00000448"/>
    </source>
</evidence>
<keyword evidence="5" id="KW-0378">Hydrolase</keyword>
<dbReference type="GO" id="GO:0030245">
    <property type="term" value="P:cellulose catabolic process"/>
    <property type="evidence" value="ECO:0007669"/>
    <property type="project" value="UniProtKB-KW"/>
</dbReference>
<keyword evidence="11" id="KW-1185">Reference proteome</keyword>
<keyword evidence="7" id="KW-0119">Carbohydrate metabolism</keyword>
<evidence type="ECO:0000256" key="3">
    <source>
        <dbReference type="ARBA" id="ARBA00005336"/>
    </source>
</evidence>
<evidence type="ECO:0000256" key="2">
    <source>
        <dbReference type="ARBA" id="ARBA00004987"/>
    </source>
</evidence>
<dbReference type="OrthoDB" id="3052514at2759"/>
<keyword evidence="9" id="KW-0624">Polysaccharide degradation</keyword>
<keyword evidence="8" id="KW-0326">Glycosidase</keyword>
<dbReference type="EC" id="3.2.1.21" evidence="4"/>
<evidence type="ECO:0000256" key="5">
    <source>
        <dbReference type="ARBA" id="ARBA00022801"/>
    </source>
</evidence>
<protein>
    <recommendedName>
        <fullName evidence="4">beta-glucosidase</fullName>
        <ecNumber evidence="4">3.2.1.21</ecNumber>
    </recommendedName>
</protein>
<reference evidence="10" key="1">
    <citation type="submission" date="2020-05" db="EMBL/GenBank/DDBJ databases">
        <title>Mycena genomes resolve the evolution of fungal bioluminescence.</title>
        <authorList>
            <person name="Tsai I.J."/>
        </authorList>
    </citation>
    <scope>NUCLEOTIDE SEQUENCE</scope>
    <source>
        <strain evidence="10">CCC161011</strain>
    </source>
</reference>
<dbReference type="Gene3D" id="2.60.40.10">
    <property type="entry name" value="Immunoglobulins"/>
    <property type="match status" value="1"/>
</dbReference>
<evidence type="ECO:0000313" key="10">
    <source>
        <dbReference type="EMBL" id="KAF7359760.1"/>
    </source>
</evidence>
<name>A0A8H6YEP3_9AGAR</name>
<dbReference type="PANTHER" id="PTHR42715:SF2">
    <property type="entry name" value="BETA-GLUCOSIDASE F-RELATED"/>
    <property type="match status" value="1"/>
</dbReference>
<dbReference type="GO" id="GO:0008422">
    <property type="term" value="F:beta-glucosidase activity"/>
    <property type="evidence" value="ECO:0007669"/>
    <property type="project" value="UniProtKB-EC"/>
</dbReference>
<evidence type="ECO:0000256" key="9">
    <source>
        <dbReference type="ARBA" id="ARBA00023326"/>
    </source>
</evidence>